<organism evidence="3 4">
    <name type="scientific">Lophiotrema nucula</name>
    <dbReference type="NCBI Taxonomy" id="690887"/>
    <lineage>
        <taxon>Eukaryota</taxon>
        <taxon>Fungi</taxon>
        <taxon>Dikarya</taxon>
        <taxon>Ascomycota</taxon>
        <taxon>Pezizomycotina</taxon>
        <taxon>Dothideomycetes</taxon>
        <taxon>Pleosporomycetidae</taxon>
        <taxon>Pleosporales</taxon>
        <taxon>Lophiotremataceae</taxon>
        <taxon>Lophiotrema</taxon>
    </lineage>
</organism>
<dbReference type="SMART" id="SM00360">
    <property type="entry name" value="RRM"/>
    <property type="match status" value="1"/>
</dbReference>
<evidence type="ECO:0000259" key="2">
    <source>
        <dbReference type="PROSITE" id="PS50102"/>
    </source>
</evidence>
<dbReference type="InterPro" id="IPR035979">
    <property type="entry name" value="RBD_domain_sf"/>
</dbReference>
<keyword evidence="4" id="KW-1185">Reference proteome</keyword>
<keyword evidence="1" id="KW-0694">RNA-binding</keyword>
<accession>A0A6A5ZH47</accession>
<dbReference type="OrthoDB" id="1099063at2759"/>
<dbReference type="SUPFAM" id="SSF54928">
    <property type="entry name" value="RNA-binding domain, RBD"/>
    <property type="match status" value="1"/>
</dbReference>
<dbReference type="PROSITE" id="PS50102">
    <property type="entry name" value="RRM"/>
    <property type="match status" value="1"/>
</dbReference>
<evidence type="ECO:0000313" key="3">
    <source>
        <dbReference type="EMBL" id="KAF2118097.1"/>
    </source>
</evidence>
<evidence type="ECO:0000256" key="1">
    <source>
        <dbReference type="PROSITE-ProRule" id="PRU00176"/>
    </source>
</evidence>
<reference evidence="3" key="1">
    <citation type="journal article" date="2020" name="Stud. Mycol.">
        <title>101 Dothideomycetes genomes: a test case for predicting lifestyles and emergence of pathogens.</title>
        <authorList>
            <person name="Haridas S."/>
            <person name="Albert R."/>
            <person name="Binder M."/>
            <person name="Bloem J."/>
            <person name="Labutti K."/>
            <person name="Salamov A."/>
            <person name="Andreopoulos B."/>
            <person name="Baker S."/>
            <person name="Barry K."/>
            <person name="Bills G."/>
            <person name="Bluhm B."/>
            <person name="Cannon C."/>
            <person name="Castanera R."/>
            <person name="Culley D."/>
            <person name="Daum C."/>
            <person name="Ezra D."/>
            <person name="Gonzalez J."/>
            <person name="Henrissat B."/>
            <person name="Kuo A."/>
            <person name="Liang C."/>
            <person name="Lipzen A."/>
            <person name="Lutzoni F."/>
            <person name="Magnuson J."/>
            <person name="Mondo S."/>
            <person name="Nolan M."/>
            <person name="Ohm R."/>
            <person name="Pangilinan J."/>
            <person name="Park H.-J."/>
            <person name="Ramirez L."/>
            <person name="Alfaro M."/>
            <person name="Sun H."/>
            <person name="Tritt A."/>
            <person name="Yoshinaga Y."/>
            <person name="Zwiers L.-H."/>
            <person name="Turgeon B."/>
            <person name="Goodwin S."/>
            <person name="Spatafora J."/>
            <person name="Crous P."/>
            <person name="Grigoriev I."/>
        </authorList>
    </citation>
    <scope>NUCLEOTIDE SEQUENCE</scope>
    <source>
        <strain evidence="3">CBS 627.86</strain>
    </source>
</reference>
<dbReference type="EMBL" id="ML977317">
    <property type="protein sequence ID" value="KAF2118097.1"/>
    <property type="molecule type" value="Genomic_DNA"/>
</dbReference>
<dbReference type="AlphaFoldDB" id="A0A6A5ZH47"/>
<protein>
    <recommendedName>
        <fullName evidence="2">RRM domain-containing protein</fullName>
    </recommendedName>
</protein>
<dbReference type="Gene3D" id="3.30.70.330">
    <property type="match status" value="1"/>
</dbReference>
<dbReference type="InterPro" id="IPR012677">
    <property type="entry name" value="Nucleotide-bd_a/b_plait_sf"/>
</dbReference>
<dbReference type="Pfam" id="PF00076">
    <property type="entry name" value="RRM_1"/>
    <property type="match status" value="1"/>
</dbReference>
<feature type="domain" description="RRM" evidence="2">
    <location>
        <begin position="147"/>
        <end position="217"/>
    </location>
</feature>
<proteinExistence type="predicted"/>
<dbReference type="GO" id="GO:0003723">
    <property type="term" value="F:RNA binding"/>
    <property type="evidence" value="ECO:0007669"/>
    <property type="project" value="UniProtKB-UniRule"/>
</dbReference>
<sequence length="232" mass="26845">MESRTATVKLDLHKHPIEEIHELFYIIGIPFQPEPGETNPEVDHIRVLEPGIAIVQFDDKHTCDFFATFVNHFPNDPDTFSRDLVHGVPDSDMDTIIASECRKHTINDSATDLCRIESIMSYDYWKSKHADLDHDSILRFSRLVREVHVKVTKLPPAATVNDVRKFFSAFRIDDIVMEKRGVARVMFASEIDAERAVKQLKGEKLLKRAVRVQRWERFVDVHETEGQSCTMR</sequence>
<dbReference type="InterPro" id="IPR000504">
    <property type="entry name" value="RRM_dom"/>
</dbReference>
<name>A0A6A5ZH47_9PLEO</name>
<gene>
    <name evidence="3" type="ORF">BDV96DRAFT_643355</name>
</gene>
<evidence type="ECO:0000313" key="4">
    <source>
        <dbReference type="Proteomes" id="UP000799770"/>
    </source>
</evidence>
<dbReference type="Proteomes" id="UP000799770">
    <property type="component" value="Unassembled WGS sequence"/>
</dbReference>